<comment type="caution">
    <text evidence="6">The sequence shown here is derived from an EMBL/GenBank/DDBJ whole genome shotgun (WGS) entry which is preliminary data.</text>
</comment>
<dbReference type="SUPFAM" id="SSF52540">
    <property type="entry name" value="P-loop containing nucleoside triphosphate hydrolases"/>
    <property type="match status" value="1"/>
</dbReference>
<keyword evidence="1" id="KW-0677">Repeat</keyword>
<dbReference type="PANTHER" id="PTHR10039">
    <property type="entry name" value="AMELOGENIN"/>
    <property type="match status" value="1"/>
</dbReference>
<protein>
    <recommendedName>
        <fullName evidence="8">NACHT domain-containing protein</fullName>
    </recommendedName>
</protein>
<dbReference type="Proteomes" id="UP001175000">
    <property type="component" value="Unassembled WGS sequence"/>
</dbReference>
<evidence type="ECO:0000259" key="5">
    <source>
        <dbReference type="Pfam" id="PF24883"/>
    </source>
</evidence>
<evidence type="ECO:0000313" key="6">
    <source>
        <dbReference type="EMBL" id="KAK0627418.1"/>
    </source>
</evidence>
<organism evidence="6 7">
    <name type="scientific">Immersiella caudata</name>
    <dbReference type="NCBI Taxonomy" id="314043"/>
    <lineage>
        <taxon>Eukaryota</taxon>
        <taxon>Fungi</taxon>
        <taxon>Dikarya</taxon>
        <taxon>Ascomycota</taxon>
        <taxon>Pezizomycotina</taxon>
        <taxon>Sordariomycetes</taxon>
        <taxon>Sordariomycetidae</taxon>
        <taxon>Sordariales</taxon>
        <taxon>Lasiosphaeriaceae</taxon>
        <taxon>Immersiella</taxon>
    </lineage>
</organism>
<evidence type="ECO:0000259" key="3">
    <source>
        <dbReference type="Pfam" id="PF22939"/>
    </source>
</evidence>
<evidence type="ECO:0000256" key="1">
    <source>
        <dbReference type="ARBA" id="ARBA00022737"/>
    </source>
</evidence>
<accession>A0AA39X4Z5</accession>
<dbReference type="InterPro" id="IPR002110">
    <property type="entry name" value="Ankyrin_rpt"/>
</dbReference>
<reference evidence="6" key="1">
    <citation type="submission" date="2023-06" db="EMBL/GenBank/DDBJ databases">
        <title>Genome-scale phylogeny and comparative genomics of the fungal order Sordariales.</title>
        <authorList>
            <consortium name="Lawrence Berkeley National Laboratory"/>
            <person name="Hensen N."/>
            <person name="Bonometti L."/>
            <person name="Westerberg I."/>
            <person name="Brannstrom I.O."/>
            <person name="Guillou S."/>
            <person name="Cros-Aarteil S."/>
            <person name="Calhoun S."/>
            <person name="Haridas S."/>
            <person name="Kuo A."/>
            <person name="Mondo S."/>
            <person name="Pangilinan J."/>
            <person name="Riley R."/>
            <person name="Labutti K."/>
            <person name="Andreopoulos B."/>
            <person name="Lipzen A."/>
            <person name="Chen C."/>
            <person name="Yanf M."/>
            <person name="Daum C."/>
            <person name="Ng V."/>
            <person name="Clum A."/>
            <person name="Steindorff A."/>
            <person name="Ohm R."/>
            <person name="Martin F."/>
            <person name="Silar P."/>
            <person name="Natvig D."/>
            <person name="Lalanne C."/>
            <person name="Gautier V."/>
            <person name="Ament-Velasquez S.L."/>
            <person name="Kruys A."/>
            <person name="Hutchinson M.I."/>
            <person name="Powell A.J."/>
            <person name="Barry K."/>
            <person name="Miller A.N."/>
            <person name="Grigoriev I.V."/>
            <person name="Debuchy R."/>
            <person name="Gladieux P."/>
            <person name="Thoren M.H."/>
            <person name="Johannesson H."/>
        </authorList>
    </citation>
    <scope>NUCLEOTIDE SEQUENCE</scope>
    <source>
        <strain evidence="6">CBS 606.72</strain>
    </source>
</reference>
<dbReference type="InterPro" id="IPR054471">
    <property type="entry name" value="GPIID_WHD"/>
</dbReference>
<dbReference type="InterPro" id="IPR056125">
    <property type="entry name" value="DUF7708"/>
</dbReference>
<dbReference type="EMBL" id="JAULSU010000002">
    <property type="protein sequence ID" value="KAK0627418.1"/>
    <property type="molecule type" value="Genomic_DNA"/>
</dbReference>
<evidence type="ECO:0008006" key="8">
    <source>
        <dbReference type="Google" id="ProtNLM"/>
    </source>
</evidence>
<dbReference type="Pfam" id="PF24809">
    <property type="entry name" value="DUF7708"/>
    <property type="match status" value="1"/>
</dbReference>
<dbReference type="InterPro" id="IPR056884">
    <property type="entry name" value="NPHP3-like_N"/>
</dbReference>
<gene>
    <name evidence="6" type="ORF">B0T14DRAFT_135829</name>
</gene>
<evidence type="ECO:0000259" key="4">
    <source>
        <dbReference type="Pfam" id="PF24809"/>
    </source>
</evidence>
<sequence>MTSQPLKSPFGVPSTPPVSPQPTSSTFARAVEKFSKSLTEDQKKEFKTSSLKDVEAAIRKIQERYGPEKKLRGMRRVAKFLEAMSQLEHVIKVFLNVSEVVAFIWGPIKLGLLIAGTKLESLERLLDIYVEIGELIPSLKVYDSVFRSSPAVLEVLELYFQDMLQFHANALDVFTRPAWKDVFHSTWKTFESHFAPIRESLRRHRTLLLDLRVTAGVIETQNTRKEISKSVEDLKAQIHIENMAFQQQLKQKLGDIKLSIEMKLDVPTYTADHQEAKRNRLPSTGDGILKDDRFVEWCKGLDQATHLLYVHGKPGAGKTIVASRIIDHLQESFPACRVLFFYFRHHDESKTTMTGMLRALLAQLLCQDDSLSELFHKSFSSMTQPHIRSLEKLQYLLTATLKSQRMCFIVLDGLDECVQDTSKSRETPGAIVEWFEDCLIPACHTEGANVRLLLSGQRDGVLDQMLKDAPAIGLDDLESHKNDIHLFIKERASKIRERFSMTREGELSILKKVSKSADGMFLYAKVVLGNLMDQDCERDVEEELQDESFPHGLEEAYQRVLLRVVGRGPRVKRREAVLRILGWILCSARPLYWREIQTLFCLGLETSTCDARNLRVETCKAICGSFVEVICDFRPEDASESTVRLVHETAGSFLLRHEKVNLVREHEKMVVLCCRYLSSPPFSTDQHAGEVVDAAKTGYYGFQDYATAFWQHHIRFVLGELPATSSTPWQQTTGPALDYATEFLTRFRLLSRDEPLSFSSEAISGTPDTTILDEQTIFVRTVIESINPSSFDTKQQEVFARLQGNRRFKCPKRSCYHFASGFQTSEPRDRHVTKHERPFKCPEDSCYARTTGFASELALKAHIKDQHARPPERNLFPGSTKSTKPDDIWTACAKGDVERVRLCIANKVNLRLPQTERSVAHEDRGGLTPLIMAARHGRFEICRLLVENGAGILDCLTTGRPELTEIGEAIRRSDLGFFEALLTLIPDTERTDPARGSPGPYLYDAVLANFRDVIPVLVSWHSGQPPDQIFRQLLQRLAHSPHDGPQPKGALEFTHALLFPKTDPGYAKSLWYPSLVEKDQSTGSTLLHLALTHGCEPLVLFLVDKLEAPDLAIQDHRGNTPLHVALRQERNKTTESMLTALIAADRGCSLTIRAWGWPKTMPLWMFVNGNWSEHGRIADLFVNFEAIFPSAEDDEGYTVLQIAARLGKKTLVEKLLASGKSDPERITPTGLALSSVAAGLQSPNILQALHAHDPSLLRTWDRARNARTPFYHAVSQRRLDNVKFLLQVGESEALIRHFWRDLPSVDPDALTGTLLRACLELKRTDLTRMVLQDLSLELAPIRDWQCPADDESITRLMMLRGPIAEFDLTDEQLVQLDNEADQFLEDDCPDAHVREIPTRCIDSTVPLSSLISLAIYCRNKPLLQWLASMGHLAPLKEAIMDMETRNILRKMGIAGWARDLGR</sequence>
<feature type="domain" description="DUF7708" evidence="4">
    <location>
        <begin position="77"/>
        <end position="205"/>
    </location>
</feature>
<dbReference type="Gene3D" id="1.25.40.20">
    <property type="entry name" value="Ankyrin repeat-containing domain"/>
    <property type="match status" value="2"/>
</dbReference>
<dbReference type="Pfam" id="PF24883">
    <property type="entry name" value="NPHP3_N"/>
    <property type="match status" value="1"/>
</dbReference>
<dbReference type="Pfam" id="PF22939">
    <property type="entry name" value="WHD_GPIID"/>
    <property type="match status" value="1"/>
</dbReference>
<keyword evidence="7" id="KW-1185">Reference proteome</keyword>
<dbReference type="Pfam" id="PF13637">
    <property type="entry name" value="Ank_4"/>
    <property type="match status" value="1"/>
</dbReference>
<dbReference type="PANTHER" id="PTHR10039:SF14">
    <property type="entry name" value="NACHT DOMAIN-CONTAINING PROTEIN"/>
    <property type="match status" value="1"/>
</dbReference>
<feature type="domain" description="GPI inositol-deacylase winged helix" evidence="3">
    <location>
        <begin position="574"/>
        <end position="657"/>
    </location>
</feature>
<dbReference type="InterPro" id="IPR036770">
    <property type="entry name" value="Ankyrin_rpt-contain_sf"/>
</dbReference>
<dbReference type="Gene3D" id="3.40.50.300">
    <property type="entry name" value="P-loop containing nucleotide triphosphate hydrolases"/>
    <property type="match status" value="1"/>
</dbReference>
<name>A0AA39X4Z5_9PEZI</name>
<evidence type="ECO:0000313" key="7">
    <source>
        <dbReference type="Proteomes" id="UP001175000"/>
    </source>
</evidence>
<dbReference type="SUPFAM" id="SSF48403">
    <property type="entry name" value="Ankyrin repeat"/>
    <property type="match status" value="1"/>
</dbReference>
<feature type="region of interest" description="Disordered" evidence="2">
    <location>
        <begin position="1"/>
        <end position="26"/>
    </location>
</feature>
<proteinExistence type="predicted"/>
<evidence type="ECO:0000256" key="2">
    <source>
        <dbReference type="SAM" id="MobiDB-lite"/>
    </source>
</evidence>
<feature type="domain" description="Nephrocystin 3-like N-terminal" evidence="5">
    <location>
        <begin position="284"/>
        <end position="454"/>
    </location>
</feature>
<dbReference type="InterPro" id="IPR027417">
    <property type="entry name" value="P-loop_NTPase"/>
</dbReference>
<dbReference type="SMART" id="SM00248">
    <property type="entry name" value="ANK"/>
    <property type="match status" value="6"/>
</dbReference>